<evidence type="ECO:0000256" key="5">
    <source>
        <dbReference type="ARBA" id="ARBA00023239"/>
    </source>
</evidence>
<dbReference type="GO" id="GO:0016831">
    <property type="term" value="F:carboxy-lyase activity"/>
    <property type="evidence" value="ECO:0007669"/>
    <property type="project" value="UniProtKB-KW"/>
</dbReference>
<comment type="caution">
    <text evidence="7">The sequence shown here is derived from an EMBL/GenBank/DDBJ whole genome shotgun (WGS) entry which is preliminary data.</text>
</comment>
<feature type="non-terminal residue" evidence="7">
    <location>
        <position position="326"/>
    </location>
</feature>
<evidence type="ECO:0008006" key="9">
    <source>
        <dbReference type="Google" id="ProtNLM"/>
    </source>
</evidence>
<dbReference type="SUPFAM" id="SSF53383">
    <property type="entry name" value="PLP-dependent transferases"/>
    <property type="match status" value="1"/>
</dbReference>
<dbReference type="GO" id="GO:0030170">
    <property type="term" value="F:pyridoxal phosphate binding"/>
    <property type="evidence" value="ECO:0007669"/>
    <property type="project" value="InterPro"/>
</dbReference>
<reference evidence="7 8" key="1">
    <citation type="journal article" date="2024" name="BMC Genomics">
        <title>Genome assembly of redclaw crayfish (Cherax quadricarinatus) provides insights into its immune adaptation and hypoxia tolerance.</title>
        <authorList>
            <person name="Liu Z."/>
            <person name="Zheng J."/>
            <person name="Li H."/>
            <person name="Fang K."/>
            <person name="Wang S."/>
            <person name="He J."/>
            <person name="Zhou D."/>
            <person name="Weng S."/>
            <person name="Chi M."/>
            <person name="Gu Z."/>
            <person name="He J."/>
            <person name="Li F."/>
            <person name="Wang M."/>
        </authorList>
    </citation>
    <scope>NUCLEOTIDE SEQUENCE [LARGE SCALE GENOMIC DNA]</scope>
    <source>
        <strain evidence="7">ZL_2023a</strain>
    </source>
</reference>
<dbReference type="AlphaFoldDB" id="A0AAW0VQG3"/>
<dbReference type="PANTHER" id="PTHR45677">
    <property type="entry name" value="GLUTAMATE DECARBOXYLASE-RELATED"/>
    <property type="match status" value="1"/>
</dbReference>
<dbReference type="EMBL" id="JARKIK010001960">
    <property type="protein sequence ID" value="KAK8719518.1"/>
    <property type="molecule type" value="Genomic_DNA"/>
</dbReference>
<evidence type="ECO:0000256" key="6">
    <source>
        <dbReference type="RuleBase" id="RU000382"/>
    </source>
</evidence>
<evidence type="ECO:0000256" key="2">
    <source>
        <dbReference type="ARBA" id="ARBA00009533"/>
    </source>
</evidence>
<dbReference type="InterPro" id="IPR015421">
    <property type="entry name" value="PyrdxlP-dep_Trfase_major"/>
</dbReference>
<accession>A0AAW0VQG3</accession>
<reference evidence="7" key="2">
    <citation type="submission" date="2024-01" db="EMBL/GenBank/DDBJ databases">
        <authorList>
            <person name="He J."/>
            <person name="Wang M."/>
            <person name="Zheng J."/>
            <person name="Liu Z."/>
        </authorList>
    </citation>
    <scope>NUCLEOTIDE SEQUENCE</scope>
    <source>
        <strain evidence="7">ZL_2023a</strain>
        <tissue evidence="7">Muscle</tissue>
    </source>
</reference>
<organism evidence="7 8">
    <name type="scientific">Cherax quadricarinatus</name>
    <name type="common">Australian red claw crayfish</name>
    <dbReference type="NCBI Taxonomy" id="27406"/>
    <lineage>
        <taxon>Eukaryota</taxon>
        <taxon>Metazoa</taxon>
        <taxon>Ecdysozoa</taxon>
        <taxon>Arthropoda</taxon>
        <taxon>Crustacea</taxon>
        <taxon>Multicrustacea</taxon>
        <taxon>Malacostraca</taxon>
        <taxon>Eumalacostraca</taxon>
        <taxon>Eucarida</taxon>
        <taxon>Decapoda</taxon>
        <taxon>Pleocyemata</taxon>
        <taxon>Astacidea</taxon>
        <taxon>Parastacoidea</taxon>
        <taxon>Parastacidae</taxon>
        <taxon>Cherax</taxon>
    </lineage>
</organism>
<sequence>MAASAPSTYTKLPECLMNGGLHTSLTNIVQNGHSSMNDEVQNGHSSLNEVQNGYSSLQNCTKTESSFDEGEAMLKLVLDLVLKTKLVTGMSTSEKVVNFKHPKELKEVLLVGVERSGCSLEEVEEVLQQVVHYSVKTQHPYFYNQLYGGIDEVALAGAWVTEALNTNQYTYEVAPVFILVEDYVISQLTNIFGYSNGDGIFAPGGSMSNMYAMVMARYKKYPDVKRTGVFGLKPLVAFSSDQGHYSVSKSASWLGLGMDNVVSVASDSEGRMKPEALVEAVARARARGCEPFFVNATAGTTVLGAYDPFHQLADVCAQEDLWLNVD</sequence>
<evidence type="ECO:0000313" key="8">
    <source>
        <dbReference type="Proteomes" id="UP001445076"/>
    </source>
</evidence>
<dbReference type="InterPro" id="IPR015424">
    <property type="entry name" value="PyrdxlP-dep_Trfase"/>
</dbReference>
<gene>
    <name evidence="7" type="ORF">OTU49_013989</name>
</gene>
<evidence type="ECO:0000256" key="3">
    <source>
        <dbReference type="ARBA" id="ARBA00022793"/>
    </source>
</evidence>
<dbReference type="EMBL" id="JARKIK010001960">
    <property type="protein sequence ID" value="KAK8719519.1"/>
    <property type="molecule type" value="Genomic_DNA"/>
</dbReference>
<dbReference type="Gene3D" id="3.90.1150.170">
    <property type="match status" value="1"/>
</dbReference>
<dbReference type="PANTHER" id="PTHR45677:SF13">
    <property type="entry name" value="LP10922P"/>
    <property type="match status" value="1"/>
</dbReference>
<protein>
    <recommendedName>
        <fullName evidence="9">Glutamate decarboxylase</fullName>
    </recommendedName>
</protein>
<dbReference type="InterPro" id="IPR002129">
    <property type="entry name" value="PyrdxlP-dep_de-COase"/>
</dbReference>
<dbReference type="Proteomes" id="UP001445076">
    <property type="component" value="Unassembled WGS sequence"/>
</dbReference>
<name>A0AAW0VQG3_CHEQU</name>
<dbReference type="GO" id="GO:0005737">
    <property type="term" value="C:cytoplasm"/>
    <property type="evidence" value="ECO:0007669"/>
    <property type="project" value="TreeGrafter"/>
</dbReference>
<keyword evidence="8" id="KW-1185">Reference proteome</keyword>
<comment type="cofactor">
    <cofactor evidence="1 6">
        <name>pyridoxal 5'-phosphate</name>
        <dbReference type="ChEBI" id="CHEBI:597326"/>
    </cofactor>
</comment>
<keyword evidence="5 6" id="KW-0456">Lyase</keyword>
<dbReference type="Gene3D" id="3.40.640.10">
    <property type="entry name" value="Type I PLP-dependent aspartate aminotransferase-like (Major domain)"/>
    <property type="match status" value="1"/>
</dbReference>
<evidence type="ECO:0000313" key="7">
    <source>
        <dbReference type="EMBL" id="KAK8719518.1"/>
    </source>
</evidence>
<proteinExistence type="inferred from homology"/>
<keyword evidence="4 6" id="KW-0663">Pyridoxal phosphate</keyword>
<evidence type="ECO:0000256" key="1">
    <source>
        <dbReference type="ARBA" id="ARBA00001933"/>
    </source>
</evidence>
<dbReference type="Pfam" id="PF00282">
    <property type="entry name" value="Pyridoxal_deC"/>
    <property type="match status" value="1"/>
</dbReference>
<evidence type="ECO:0000256" key="4">
    <source>
        <dbReference type="ARBA" id="ARBA00022898"/>
    </source>
</evidence>
<keyword evidence="3" id="KW-0210">Decarboxylase</keyword>
<dbReference type="GO" id="GO:0019752">
    <property type="term" value="P:carboxylic acid metabolic process"/>
    <property type="evidence" value="ECO:0007669"/>
    <property type="project" value="InterPro"/>
</dbReference>
<comment type="similarity">
    <text evidence="2 6">Belongs to the group II decarboxylase family.</text>
</comment>